<sequence length="438" mass="47944">MSNSLVDMMRMKDVRKKVLVTIGLLIVSRIGTVVPIPGIDPGILEAYFMSASQSTSIGFTEYLNFFSGGAFSNFSLFMLGVMPYISTQIIVQLLMLVVPSLKKLAQDPHGSKKIQQYTRLGTIVVCLIQSLAAAMYARTIPEAIVMNNVAFTLVAMVTVTAGSMFLVWLGDKITQYGVGNGISLLIFAGIVARMPSAFSTLISSIASGSLNWIAVVVVIVMYVFVVIMVVYEEKGMRKIPVKYAKRVVGNKMYQGGSNYIPFKINPSGVIPVIFASALLTFPLQIATSLAPNVGWLNSVANFLNPQGAPYLIIYTLLIIGFAFFYTQVSLNPDEIAKNIRDNGGTIPQCSNDNMEKYLRKVLNRIVLPGSLFLAFIALIPTLIQKLFSFPADVAMLFGGTSLIIMVGVCLETVRQLDSLMKMHHHDGFMTTGRKIKKI</sequence>
<dbReference type="NCBIfam" id="TIGR00967">
    <property type="entry name" value="3a0501s007"/>
    <property type="match status" value="1"/>
</dbReference>
<evidence type="ECO:0000256" key="6">
    <source>
        <dbReference type="ARBA" id="ARBA00022989"/>
    </source>
</evidence>
<name>A0A9D9E779_9SPIR</name>
<keyword evidence="3 10" id="KW-0813">Transport</keyword>
<dbReference type="InterPro" id="IPR030659">
    <property type="entry name" value="SecY_CS"/>
</dbReference>
<evidence type="ECO:0000256" key="4">
    <source>
        <dbReference type="ARBA" id="ARBA00022692"/>
    </source>
</evidence>
<feature type="transmembrane region" description="Helical" evidence="10">
    <location>
        <begin position="212"/>
        <end position="231"/>
    </location>
</feature>
<dbReference type="SUPFAM" id="SSF103491">
    <property type="entry name" value="Preprotein translocase SecY subunit"/>
    <property type="match status" value="1"/>
</dbReference>
<keyword evidence="5 10" id="KW-0653">Protein transport</keyword>
<evidence type="ECO:0000256" key="9">
    <source>
        <dbReference type="ARBA" id="ARBA00039733"/>
    </source>
</evidence>
<dbReference type="EMBL" id="JADIMU010000012">
    <property type="protein sequence ID" value="MBO8442476.1"/>
    <property type="molecule type" value="Genomic_DNA"/>
</dbReference>
<comment type="function">
    <text evidence="10">The central subunit of the protein translocation channel SecYEG. Consists of two halves formed by TMs 1-5 and 6-10. These two domains form a lateral gate at the front which open onto the bilayer between TMs 2 and 7, and are clamped together by SecE at the back. The channel is closed by both a pore ring composed of hydrophobic SecY resides and a short helix (helix 2A) on the extracellular side of the membrane which forms a plug. The plug probably moves laterally to allow the channel to open. The ring and the pore may move independently.</text>
</comment>
<comment type="subunit">
    <text evidence="10">Component of the Sec protein translocase complex. Heterotrimer consisting of SecY, SecE and SecG subunits. The heterotrimers can form oligomers, although 1 heterotrimer is thought to be able to translocate proteins. Interacts with the ribosome. Interacts with SecDF, and other proteins may be involved. Interacts with SecA.</text>
</comment>
<evidence type="ECO:0000313" key="12">
    <source>
        <dbReference type="EMBL" id="MBO8442476.1"/>
    </source>
</evidence>
<evidence type="ECO:0000256" key="5">
    <source>
        <dbReference type="ARBA" id="ARBA00022927"/>
    </source>
</evidence>
<evidence type="ECO:0000256" key="3">
    <source>
        <dbReference type="ARBA" id="ARBA00022448"/>
    </source>
</evidence>
<reference evidence="12" key="1">
    <citation type="submission" date="2020-10" db="EMBL/GenBank/DDBJ databases">
        <authorList>
            <person name="Gilroy R."/>
        </authorList>
    </citation>
    <scope>NUCLEOTIDE SEQUENCE</scope>
    <source>
        <strain evidence="12">11167</strain>
    </source>
</reference>
<dbReference type="FunFam" id="1.10.3370.10:FF:000001">
    <property type="entry name" value="Preprotein translocase subunit SecY"/>
    <property type="match status" value="1"/>
</dbReference>
<evidence type="ECO:0000256" key="7">
    <source>
        <dbReference type="ARBA" id="ARBA00023010"/>
    </source>
</evidence>
<feature type="transmembrane region" description="Helical" evidence="10">
    <location>
        <begin position="269"/>
        <end position="290"/>
    </location>
</feature>
<dbReference type="PANTHER" id="PTHR10906">
    <property type="entry name" value="SECY/SEC61-ALPHA FAMILY MEMBER"/>
    <property type="match status" value="1"/>
</dbReference>
<proteinExistence type="inferred from homology"/>
<keyword evidence="8 10" id="KW-0472">Membrane</keyword>
<evidence type="ECO:0000256" key="11">
    <source>
        <dbReference type="RuleBase" id="RU004349"/>
    </source>
</evidence>
<dbReference type="Proteomes" id="UP000823633">
    <property type="component" value="Unassembled WGS sequence"/>
</dbReference>
<dbReference type="Gene3D" id="1.10.3370.10">
    <property type="entry name" value="SecY subunit domain"/>
    <property type="match status" value="1"/>
</dbReference>
<dbReference type="InterPro" id="IPR023201">
    <property type="entry name" value="SecY_dom_sf"/>
</dbReference>
<accession>A0A9D9E779</accession>
<dbReference type="GO" id="GO:0006605">
    <property type="term" value="P:protein targeting"/>
    <property type="evidence" value="ECO:0007669"/>
    <property type="project" value="UniProtKB-UniRule"/>
</dbReference>
<dbReference type="GO" id="GO:0065002">
    <property type="term" value="P:intracellular protein transmembrane transport"/>
    <property type="evidence" value="ECO:0007669"/>
    <property type="project" value="UniProtKB-UniRule"/>
</dbReference>
<evidence type="ECO:0000256" key="2">
    <source>
        <dbReference type="ARBA" id="ARBA00005751"/>
    </source>
</evidence>
<comment type="caution">
    <text evidence="12">The sequence shown here is derived from an EMBL/GenBank/DDBJ whole genome shotgun (WGS) entry which is preliminary data.</text>
</comment>
<dbReference type="Pfam" id="PF00344">
    <property type="entry name" value="SecY"/>
    <property type="match status" value="1"/>
</dbReference>
<protein>
    <recommendedName>
        <fullName evidence="9 10">Protein translocase subunit SecY</fullName>
    </recommendedName>
</protein>
<keyword evidence="6 10" id="KW-1133">Transmembrane helix</keyword>
<feature type="transmembrane region" description="Helical" evidence="10">
    <location>
        <begin position="117"/>
        <end position="137"/>
    </location>
</feature>
<keyword evidence="4 10" id="KW-0812">Transmembrane</keyword>
<evidence type="ECO:0000256" key="1">
    <source>
        <dbReference type="ARBA" id="ARBA00004141"/>
    </source>
</evidence>
<comment type="caution">
    <text evidence="10">Lacks conserved residue(s) required for the propagation of feature annotation.</text>
</comment>
<comment type="similarity">
    <text evidence="2 10 11">Belongs to the SecY/SEC61-alpha family.</text>
</comment>
<feature type="transmembrane region" description="Helical" evidence="10">
    <location>
        <begin position="365"/>
        <end position="387"/>
    </location>
</feature>
<feature type="transmembrane region" description="Helical" evidence="10">
    <location>
        <begin position="182"/>
        <end position="206"/>
    </location>
</feature>
<feature type="transmembrane region" description="Helical" evidence="10">
    <location>
        <begin position="149"/>
        <end position="170"/>
    </location>
</feature>
<evidence type="ECO:0000256" key="10">
    <source>
        <dbReference type="HAMAP-Rule" id="MF_01465"/>
    </source>
</evidence>
<dbReference type="PIRSF" id="PIRSF004557">
    <property type="entry name" value="SecY"/>
    <property type="match status" value="1"/>
</dbReference>
<evidence type="ECO:0000256" key="8">
    <source>
        <dbReference type="ARBA" id="ARBA00023136"/>
    </source>
</evidence>
<keyword evidence="7 10" id="KW-0811">Translocation</keyword>
<dbReference type="HAMAP" id="MF_01465">
    <property type="entry name" value="SecY"/>
    <property type="match status" value="1"/>
</dbReference>
<dbReference type="PRINTS" id="PR00303">
    <property type="entry name" value="SECYTRNLCASE"/>
</dbReference>
<dbReference type="GO" id="GO:0043952">
    <property type="term" value="P:protein transport by the Sec complex"/>
    <property type="evidence" value="ECO:0007669"/>
    <property type="project" value="UniProtKB-UniRule"/>
</dbReference>
<gene>
    <name evidence="10 12" type="primary">secY</name>
    <name evidence="12" type="ORF">IAC42_01755</name>
</gene>
<dbReference type="GO" id="GO:0005886">
    <property type="term" value="C:plasma membrane"/>
    <property type="evidence" value="ECO:0007669"/>
    <property type="project" value="UniProtKB-SubCell"/>
</dbReference>
<feature type="transmembrane region" description="Helical" evidence="10">
    <location>
        <begin position="393"/>
        <end position="413"/>
    </location>
</feature>
<reference evidence="12" key="2">
    <citation type="journal article" date="2021" name="PeerJ">
        <title>Extensive microbial diversity within the chicken gut microbiome revealed by metagenomics and culture.</title>
        <authorList>
            <person name="Gilroy R."/>
            <person name="Ravi A."/>
            <person name="Getino M."/>
            <person name="Pursley I."/>
            <person name="Horton D.L."/>
            <person name="Alikhan N.F."/>
            <person name="Baker D."/>
            <person name="Gharbi K."/>
            <person name="Hall N."/>
            <person name="Watson M."/>
            <person name="Adriaenssens E.M."/>
            <person name="Foster-Nyarko E."/>
            <person name="Jarju S."/>
            <person name="Secka A."/>
            <person name="Antonio M."/>
            <person name="Oren A."/>
            <person name="Chaudhuri R.R."/>
            <person name="La Ragione R."/>
            <person name="Hildebrand F."/>
            <person name="Pallen M.J."/>
        </authorList>
    </citation>
    <scope>NUCLEOTIDE SEQUENCE</scope>
    <source>
        <strain evidence="12">11167</strain>
    </source>
</reference>
<dbReference type="PROSITE" id="PS00756">
    <property type="entry name" value="SECY_2"/>
    <property type="match status" value="1"/>
</dbReference>
<organism evidence="12 13">
    <name type="scientific">Candidatus Aphodenecus pullistercoris</name>
    <dbReference type="NCBI Taxonomy" id="2840669"/>
    <lineage>
        <taxon>Bacteria</taxon>
        <taxon>Pseudomonadati</taxon>
        <taxon>Spirochaetota</taxon>
        <taxon>Spirochaetia</taxon>
        <taxon>Spirochaetales</taxon>
        <taxon>Candidatus Aphodenecus</taxon>
    </lineage>
</organism>
<feature type="transmembrane region" description="Helical" evidence="10">
    <location>
        <begin position="310"/>
        <end position="330"/>
    </location>
</feature>
<comment type="subcellular location">
    <subcellularLocation>
        <location evidence="10">Cell membrane</location>
        <topology evidence="10">Multi-pass membrane protein</topology>
    </subcellularLocation>
    <subcellularLocation>
        <location evidence="1">Membrane</location>
        <topology evidence="1">Multi-pass membrane protein</topology>
    </subcellularLocation>
</comment>
<dbReference type="InterPro" id="IPR026593">
    <property type="entry name" value="SecY"/>
</dbReference>
<feature type="transmembrane region" description="Helical" evidence="10">
    <location>
        <begin position="74"/>
        <end position="97"/>
    </location>
</feature>
<dbReference type="InterPro" id="IPR002208">
    <property type="entry name" value="SecY/SEC61-alpha"/>
</dbReference>
<evidence type="ECO:0000313" key="13">
    <source>
        <dbReference type="Proteomes" id="UP000823633"/>
    </source>
</evidence>
<dbReference type="AlphaFoldDB" id="A0A9D9E779"/>
<keyword evidence="10" id="KW-1003">Cell membrane</keyword>